<proteinExistence type="predicted"/>
<dbReference type="Pfam" id="PF09331">
    <property type="entry name" value="DUF1985"/>
    <property type="match status" value="1"/>
</dbReference>
<feature type="compositionally biased region" description="Basic residues" evidence="1">
    <location>
        <begin position="86"/>
        <end position="96"/>
    </location>
</feature>
<comment type="caution">
    <text evidence="3">The sequence shown here is derived from an EMBL/GenBank/DDBJ whole genome shotgun (WGS) entry which is preliminary data.</text>
</comment>
<gene>
    <name evidence="3" type="ORF">MERR_LOCUS26086</name>
</gene>
<organism evidence="3 4">
    <name type="scientific">Microthlaspi erraticum</name>
    <dbReference type="NCBI Taxonomy" id="1685480"/>
    <lineage>
        <taxon>Eukaryota</taxon>
        <taxon>Viridiplantae</taxon>
        <taxon>Streptophyta</taxon>
        <taxon>Embryophyta</taxon>
        <taxon>Tracheophyta</taxon>
        <taxon>Spermatophyta</taxon>
        <taxon>Magnoliopsida</taxon>
        <taxon>eudicotyledons</taxon>
        <taxon>Gunneridae</taxon>
        <taxon>Pentapetalae</taxon>
        <taxon>rosids</taxon>
        <taxon>malvids</taxon>
        <taxon>Brassicales</taxon>
        <taxon>Brassicaceae</taxon>
        <taxon>Coluteocarpeae</taxon>
        <taxon>Microthlaspi</taxon>
    </lineage>
</organism>
<evidence type="ECO:0000256" key="1">
    <source>
        <dbReference type="SAM" id="MobiDB-lite"/>
    </source>
</evidence>
<evidence type="ECO:0000313" key="4">
    <source>
        <dbReference type="Proteomes" id="UP000467841"/>
    </source>
</evidence>
<evidence type="ECO:0000259" key="2">
    <source>
        <dbReference type="Pfam" id="PF09331"/>
    </source>
</evidence>
<protein>
    <recommendedName>
        <fullName evidence="2">DUF1985 domain-containing protein</fullName>
    </recommendedName>
</protein>
<sequence>MDEEGLPRRMFETGCEPTGRKRVNNYFTLRWVETIKPALDAEYREMLDNSQFRRLMSMVTGLNCEPLPVTESSKKRKRDQPSSSKRSSKAKAGKGRGRMWTELFGEFKKPTPAWLLEKLLMGRKYKDPLTRFRLALLLLVEGVLCPKSGTMYLDPEVVEMVRDVDAFIKYSWGQKVISTNCGECEGKNYGAVCAG</sequence>
<dbReference type="PANTHER" id="PTHR48449:SF1">
    <property type="entry name" value="DUF1985 DOMAIN-CONTAINING PROTEIN"/>
    <property type="match status" value="1"/>
</dbReference>
<dbReference type="EMBL" id="CACVBM020001199">
    <property type="protein sequence ID" value="CAA7038851.1"/>
    <property type="molecule type" value="Genomic_DNA"/>
</dbReference>
<dbReference type="Proteomes" id="UP000467841">
    <property type="component" value="Unassembled WGS sequence"/>
</dbReference>
<dbReference type="OrthoDB" id="1040195at2759"/>
<accession>A0A6D2JGD0</accession>
<reference evidence="3" key="1">
    <citation type="submission" date="2020-01" db="EMBL/GenBank/DDBJ databases">
        <authorList>
            <person name="Mishra B."/>
        </authorList>
    </citation>
    <scope>NUCLEOTIDE SEQUENCE [LARGE SCALE GENOMIC DNA]</scope>
</reference>
<feature type="domain" description="DUF1985" evidence="2">
    <location>
        <begin position="58"/>
        <end position="177"/>
    </location>
</feature>
<name>A0A6D2JGD0_9BRAS</name>
<evidence type="ECO:0000313" key="3">
    <source>
        <dbReference type="EMBL" id="CAA7038851.1"/>
    </source>
</evidence>
<dbReference type="PANTHER" id="PTHR48449">
    <property type="entry name" value="DUF1985 DOMAIN-CONTAINING PROTEIN"/>
    <property type="match status" value="1"/>
</dbReference>
<keyword evidence="4" id="KW-1185">Reference proteome</keyword>
<dbReference type="AlphaFoldDB" id="A0A6D2JGD0"/>
<dbReference type="InterPro" id="IPR015410">
    <property type="entry name" value="DUF1985"/>
</dbReference>
<feature type="region of interest" description="Disordered" evidence="1">
    <location>
        <begin position="66"/>
        <end position="96"/>
    </location>
</feature>